<feature type="transmembrane region" description="Helical" evidence="7">
    <location>
        <begin position="74"/>
        <end position="97"/>
    </location>
</feature>
<feature type="transmembrane region" description="Helical" evidence="7">
    <location>
        <begin position="103"/>
        <end position="123"/>
    </location>
</feature>
<comment type="subcellular location">
    <subcellularLocation>
        <location evidence="1">Cell membrane</location>
        <topology evidence="1">Multi-pass membrane protein</topology>
    </subcellularLocation>
</comment>
<evidence type="ECO:0000256" key="2">
    <source>
        <dbReference type="ARBA" id="ARBA00006386"/>
    </source>
</evidence>
<sequence length="171" mass="18981">MKTYLALIFSIIFVLMFLPNAAWRILIFSFESLKTFLIAIFPVFLCTGLMDVWLEKKTMIKIMGKDSGVKGIIISLIMGMLTALPLYAVLPVASMLLKKGSKLSNVLVFIGASSNLRIPLLIFETLFIGLKFTSANIVSGIVSVLIVSFITNLILSPKDKQTLYSNSENFF</sequence>
<feature type="transmembrane region" description="Helical" evidence="7">
    <location>
        <begin position="34"/>
        <end position="54"/>
    </location>
</feature>
<evidence type="ECO:0000256" key="7">
    <source>
        <dbReference type="SAM" id="Phobius"/>
    </source>
</evidence>
<dbReference type="EMBL" id="VSSQ01097338">
    <property type="protein sequence ID" value="MPN40736.1"/>
    <property type="molecule type" value="Genomic_DNA"/>
</dbReference>
<evidence type="ECO:0000256" key="5">
    <source>
        <dbReference type="ARBA" id="ARBA00022989"/>
    </source>
</evidence>
<evidence type="ECO:0000256" key="1">
    <source>
        <dbReference type="ARBA" id="ARBA00004651"/>
    </source>
</evidence>
<evidence type="ECO:0000313" key="8">
    <source>
        <dbReference type="EMBL" id="MPN40736.1"/>
    </source>
</evidence>
<evidence type="ECO:0008006" key="9">
    <source>
        <dbReference type="Google" id="ProtNLM"/>
    </source>
</evidence>
<dbReference type="AlphaFoldDB" id="A0A645HQA8"/>
<reference evidence="8" key="1">
    <citation type="submission" date="2019-08" db="EMBL/GenBank/DDBJ databases">
        <authorList>
            <person name="Kucharzyk K."/>
            <person name="Murdoch R.W."/>
            <person name="Higgins S."/>
            <person name="Loffler F."/>
        </authorList>
    </citation>
    <scope>NUCLEOTIDE SEQUENCE</scope>
</reference>
<keyword evidence="6 7" id="KW-0472">Membrane</keyword>
<dbReference type="GO" id="GO:0005886">
    <property type="term" value="C:plasma membrane"/>
    <property type="evidence" value="ECO:0007669"/>
    <property type="project" value="UniProtKB-SubCell"/>
</dbReference>
<keyword evidence="3" id="KW-1003">Cell membrane</keyword>
<proteinExistence type="inferred from homology"/>
<gene>
    <name evidence="8" type="ORF">SDC9_188275</name>
</gene>
<dbReference type="InterPro" id="IPR005524">
    <property type="entry name" value="DUF318"/>
</dbReference>
<name>A0A645HQA8_9ZZZZ</name>
<comment type="caution">
    <text evidence="8">The sequence shown here is derived from an EMBL/GenBank/DDBJ whole genome shotgun (WGS) entry which is preliminary data.</text>
</comment>
<evidence type="ECO:0000256" key="6">
    <source>
        <dbReference type="ARBA" id="ARBA00023136"/>
    </source>
</evidence>
<dbReference type="Pfam" id="PF03773">
    <property type="entry name" value="ArsP_1"/>
    <property type="match status" value="1"/>
</dbReference>
<evidence type="ECO:0000256" key="3">
    <source>
        <dbReference type="ARBA" id="ARBA00022475"/>
    </source>
</evidence>
<keyword evidence="4 7" id="KW-0812">Transmembrane</keyword>
<accession>A0A645HQA8</accession>
<organism evidence="8">
    <name type="scientific">bioreactor metagenome</name>
    <dbReference type="NCBI Taxonomy" id="1076179"/>
    <lineage>
        <taxon>unclassified sequences</taxon>
        <taxon>metagenomes</taxon>
        <taxon>ecological metagenomes</taxon>
    </lineage>
</organism>
<evidence type="ECO:0000256" key="4">
    <source>
        <dbReference type="ARBA" id="ARBA00022692"/>
    </source>
</evidence>
<feature type="transmembrane region" description="Helical" evidence="7">
    <location>
        <begin position="135"/>
        <end position="155"/>
    </location>
</feature>
<comment type="similarity">
    <text evidence="2">Belongs to the UPF0718 family.</text>
</comment>
<protein>
    <recommendedName>
        <fullName evidence="9">Permease</fullName>
    </recommendedName>
</protein>
<keyword evidence="5 7" id="KW-1133">Transmembrane helix</keyword>